<organism evidence="1 2">
    <name type="scientific">Candidatus Fusobacterium pullicola</name>
    <dbReference type="NCBI Taxonomy" id="2838601"/>
    <lineage>
        <taxon>Bacteria</taxon>
        <taxon>Fusobacteriati</taxon>
        <taxon>Fusobacteriota</taxon>
        <taxon>Fusobacteriia</taxon>
        <taxon>Fusobacteriales</taxon>
        <taxon>Fusobacteriaceae</taxon>
        <taxon>Fusobacterium</taxon>
    </lineage>
</organism>
<dbReference type="EMBL" id="JAHLFN010000073">
    <property type="protein sequence ID" value="MBU3842933.1"/>
    <property type="molecule type" value="Genomic_DNA"/>
</dbReference>
<gene>
    <name evidence="1" type="ORF">IAA47_08160</name>
</gene>
<dbReference type="AlphaFoldDB" id="A0A9E2KZW4"/>
<sequence>MNQSQRINNRYNELTDLEYQFYEEKAIELCAREIGATTLNENQLKIFQALREVYIKAVMKEEILNTELSKNNLFSGITIEHRKDVELYSKKEEEKDMLWYEIVLN</sequence>
<accession>A0A9E2KZW4</accession>
<protein>
    <submittedName>
        <fullName evidence="1">Uncharacterized protein</fullName>
    </submittedName>
</protein>
<comment type="caution">
    <text evidence="1">The sequence shown here is derived from an EMBL/GenBank/DDBJ whole genome shotgun (WGS) entry which is preliminary data.</text>
</comment>
<evidence type="ECO:0000313" key="2">
    <source>
        <dbReference type="Proteomes" id="UP000724657"/>
    </source>
</evidence>
<proteinExistence type="predicted"/>
<dbReference type="Proteomes" id="UP000724657">
    <property type="component" value="Unassembled WGS sequence"/>
</dbReference>
<evidence type="ECO:0000313" key="1">
    <source>
        <dbReference type="EMBL" id="MBU3842933.1"/>
    </source>
</evidence>
<name>A0A9E2KZW4_9FUSO</name>
<reference evidence="1" key="2">
    <citation type="submission" date="2021-04" db="EMBL/GenBank/DDBJ databases">
        <authorList>
            <person name="Gilroy R."/>
        </authorList>
    </citation>
    <scope>NUCLEOTIDE SEQUENCE</scope>
    <source>
        <strain evidence="1">A6-441</strain>
    </source>
</reference>
<reference evidence="1" key="1">
    <citation type="journal article" date="2021" name="PeerJ">
        <title>Extensive microbial diversity within the chicken gut microbiome revealed by metagenomics and culture.</title>
        <authorList>
            <person name="Gilroy R."/>
            <person name="Ravi A."/>
            <person name="Getino M."/>
            <person name="Pursley I."/>
            <person name="Horton D.L."/>
            <person name="Alikhan N.F."/>
            <person name="Baker D."/>
            <person name="Gharbi K."/>
            <person name="Hall N."/>
            <person name="Watson M."/>
            <person name="Adriaenssens E.M."/>
            <person name="Foster-Nyarko E."/>
            <person name="Jarju S."/>
            <person name="Secka A."/>
            <person name="Antonio M."/>
            <person name="Oren A."/>
            <person name="Chaudhuri R.R."/>
            <person name="La Ragione R."/>
            <person name="Hildebrand F."/>
            <person name="Pallen M.J."/>
        </authorList>
    </citation>
    <scope>NUCLEOTIDE SEQUENCE</scope>
    <source>
        <strain evidence="1">A6-441</strain>
    </source>
</reference>